<name>A0ABW5SG98_9FLAO</name>
<dbReference type="EMBL" id="JBHULZ010000041">
    <property type="protein sequence ID" value="MFD2698400.1"/>
    <property type="molecule type" value="Genomic_DNA"/>
</dbReference>
<dbReference type="RefSeq" id="WP_379047892.1">
    <property type="nucleotide sequence ID" value="NZ_JBHULZ010000041.1"/>
</dbReference>
<sequence>MNLRILYSVNTLVVIFMAISVLASCQNKARSVKVIDEVYSDSISFTIYEGKNKTNADNDIQCANYYSYKKLENGYEVRGADLRHLISFLQDVDLKDVIVDTSIDKNFYTLEYRGQDATAHKNLILKKFVDYYDLHINKNQKLEKGYTLGLANNKINIYVAENNQNTSVEQNGSLVNMRNASLIILASVIQDLYGVKVTTGKGQENLRGYNINFDSVMSITSLQNFLNEKYGIQFEKEEFSVLKYKVTKKE</sequence>
<protein>
    <submittedName>
        <fullName evidence="2">Uncharacterized protein</fullName>
    </submittedName>
</protein>
<feature type="transmembrane region" description="Helical" evidence="1">
    <location>
        <begin position="6"/>
        <end position="25"/>
    </location>
</feature>
<evidence type="ECO:0000313" key="3">
    <source>
        <dbReference type="Proteomes" id="UP001597357"/>
    </source>
</evidence>
<dbReference type="PROSITE" id="PS51257">
    <property type="entry name" value="PROKAR_LIPOPROTEIN"/>
    <property type="match status" value="1"/>
</dbReference>
<keyword evidence="3" id="KW-1185">Reference proteome</keyword>
<gene>
    <name evidence="2" type="ORF">ACFSQ0_10380</name>
</gene>
<evidence type="ECO:0000313" key="2">
    <source>
        <dbReference type="EMBL" id="MFD2698400.1"/>
    </source>
</evidence>
<reference evidence="3" key="1">
    <citation type="journal article" date="2019" name="Int. J. Syst. Evol. Microbiol.">
        <title>The Global Catalogue of Microorganisms (GCM) 10K type strain sequencing project: providing services to taxonomists for standard genome sequencing and annotation.</title>
        <authorList>
            <consortium name="The Broad Institute Genomics Platform"/>
            <consortium name="The Broad Institute Genome Sequencing Center for Infectious Disease"/>
            <person name="Wu L."/>
            <person name="Ma J."/>
        </authorList>
    </citation>
    <scope>NUCLEOTIDE SEQUENCE [LARGE SCALE GENOMIC DNA]</scope>
    <source>
        <strain evidence="3">KCTC 42255</strain>
    </source>
</reference>
<evidence type="ECO:0000256" key="1">
    <source>
        <dbReference type="SAM" id="Phobius"/>
    </source>
</evidence>
<comment type="caution">
    <text evidence="2">The sequence shown here is derived from an EMBL/GenBank/DDBJ whole genome shotgun (WGS) entry which is preliminary data.</text>
</comment>
<keyword evidence="1" id="KW-0812">Transmembrane</keyword>
<keyword evidence="1" id="KW-1133">Transmembrane helix</keyword>
<proteinExistence type="predicted"/>
<organism evidence="2 3">
    <name type="scientific">Mesonia sediminis</name>
    <dbReference type="NCBI Taxonomy" id="1703946"/>
    <lineage>
        <taxon>Bacteria</taxon>
        <taxon>Pseudomonadati</taxon>
        <taxon>Bacteroidota</taxon>
        <taxon>Flavobacteriia</taxon>
        <taxon>Flavobacteriales</taxon>
        <taxon>Flavobacteriaceae</taxon>
        <taxon>Mesonia</taxon>
    </lineage>
</organism>
<accession>A0ABW5SG98</accession>
<keyword evidence="1" id="KW-0472">Membrane</keyword>
<dbReference type="Proteomes" id="UP001597357">
    <property type="component" value="Unassembled WGS sequence"/>
</dbReference>